<dbReference type="Proteomes" id="UP000006753">
    <property type="component" value="Unassembled WGS sequence"/>
</dbReference>
<dbReference type="STRING" id="1072389.K1Y9G1"/>
<accession>K1Y9G1</accession>
<dbReference type="AlphaFoldDB" id="K1Y9G1"/>
<dbReference type="HOGENOM" id="CLU_398516_0_0_1"/>
<dbReference type="OrthoDB" id="674604at2759"/>
<gene>
    <name evidence="2" type="ORF">MBM_00927</name>
</gene>
<dbReference type="GeneID" id="18756862"/>
<name>K1Y9G1_MARBU</name>
<evidence type="ECO:0000259" key="1">
    <source>
        <dbReference type="Pfam" id="PF06985"/>
    </source>
</evidence>
<protein>
    <submittedName>
        <fullName evidence="2">Ankyrin repeat-containing protein</fullName>
    </submittedName>
</protein>
<dbReference type="PANTHER" id="PTHR10622:SF10">
    <property type="entry name" value="HET DOMAIN-CONTAINING PROTEIN"/>
    <property type="match status" value="1"/>
</dbReference>
<sequence length="691" mass="78768">MRLLNTATFILSDFTGSEIPPYAILSHRWEGHEITFQELEDIKGSDPAAFVNSEQDVNTAAWSKIRGCCDQARVHGYTWIWVDSCCIDKSSSAELSEAINSMFTWYGKAGVCYAYLSDVRSTDGEITAATGEEFQRSKWFSRGWTLQELLAPKQVIFCAAAWQQLGNRQQLWPFISKATGIGDLGGWRTASIAQKMSWASRRETTRSEDKAYSLMGLFGVNMPPLYGEGENAFIRLQLEILRISDDESIFAWADDKDTSGGLLARSPTAFQNSGDFRRLDVFRYEKAPYSMTNKGIRVELPVCIPEELHLDFMDADDTFLAFLSCRAGQNYSMLAILLRRIKGNQFTRVSSAEIIRVPWWNDNMQARIESSTRMVQVKQEDESELSFRGLPQYKFSVALDVLEFKGFQVTSRWTSWSDSCSSWDDGEARDEETIVIDRMEGKDSVTAALEFTSRQSSRFENYDSHPALAYAESDRFVLVFNMYARRARLGILLPSGTETMQDMLRKWMQPGDWMTNCGQVLPTRRLVSGTKVTAQLVRKPTDLWLRSYQAEVSFEDPVELYTTHISDTPSDLLVEALPNNEVESTEKRNSMSLDPGESYHLRGFLLQKESEVAPKRREFWLSRPQHQVAGISELADNEVASFNSEFSDAAKNYSIRGFLEHRDYLDFTPHFENLSIGDGRVQNEEKLMQIK</sequence>
<dbReference type="InterPro" id="IPR010730">
    <property type="entry name" value="HET"/>
</dbReference>
<proteinExistence type="predicted"/>
<keyword evidence="3" id="KW-1185">Reference proteome</keyword>
<dbReference type="Pfam" id="PF06985">
    <property type="entry name" value="HET"/>
    <property type="match status" value="1"/>
</dbReference>
<dbReference type="KEGG" id="mbe:MBM_00927"/>
<evidence type="ECO:0000313" key="3">
    <source>
        <dbReference type="Proteomes" id="UP000006753"/>
    </source>
</evidence>
<organism evidence="2 3">
    <name type="scientific">Marssonina brunnea f. sp. multigermtubi (strain MB_m1)</name>
    <name type="common">Marssonina leaf spot fungus</name>
    <dbReference type="NCBI Taxonomy" id="1072389"/>
    <lineage>
        <taxon>Eukaryota</taxon>
        <taxon>Fungi</taxon>
        <taxon>Dikarya</taxon>
        <taxon>Ascomycota</taxon>
        <taxon>Pezizomycotina</taxon>
        <taxon>Leotiomycetes</taxon>
        <taxon>Helotiales</taxon>
        <taxon>Drepanopezizaceae</taxon>
        <taxon>Drepanopeziza</taxon>
    </lineage>
</organism>
<dbReference type="InParanoid" id="K1Y9G1"/>
<dbReference type="PANTHER" id="PTHR10622">
    <property type="entry name" value="HET DOMAIN-CONTAINING PROTEIN"/>
    <property type="match status" value="1"/>
</dbReference>
<feature type="domain" description="Heterokaryon incompatibility" evidence="1">
    <location>
        <begin position="22"/>
        <end position="124"/>
    </location>
</feature>
<evidence type="ECO:0000313" key="2">
    <source>
        <dbReference type="EMBL" id="EKD21814.1"/>
    </source>
</evidence>
<dbReference type="EMBL" id="JH921428">
    <property type="protein sequence ID" value="EKD21814.1"/>
    <property type="molecule type" value="Genomic_DNA"/>
</dbReference>
<reference evidence="2 3" key="1">
    <citation type="journal article" date="2012" name="BMC Genomics">
        <title>Sequencing the genome of Marssonina brunnea reveals fungus-poplar co-evolution.</title>
        <authorList>
            <person name="Zhu S."/>
            <person name="Cao Y.-Z."/>
            <person name="Jiang C."/>
            <person name="Tan B.-Y."/>
            <person name="Wang Z."/>
            <person name="Feng S."/>
            <person name="Zhang L."/>
            <person name="Su X.-H."/>
            <person name="Brejova B."/>
            <person name="Vinar T."/>
            <person name="Xu M."/>
            <person name="Wang M.-X."/>
            <person name="Zhang S.-G."/>
            <person name="Huang M.-R."/>
            <person name="Wu R."/>
            <person name="Zhou Y."/>
        </authorList>
    </citation>
    <scope>NUCLEOTIDE SEQUENCE [LARGE SCALE GENOMIC DNA]</scope>
    <source>
        <strain evidence="2 3">MB_m1</strain>
    </source>
</reference>
<dbReference type="eggNOG" id="KOG4177">
    <property type="taxonomic scope" value="Eukaryota"/>
</dbReference>